<evidence type="ECO:0000256" key="1">
    <source>
        <dbReference type="ARBA" id="ARBA00012493"/>
    </source>
</evidence>
<protein>
    <recommendedName>
        <fullName evidence="1">RNA-directed DNA polymerase</fullName>
        <ecNumber evidence="1">2.7.7.49</ecNumber>
    </recommendedName>
</protein>
<dbReference type="GO" id="GO:0003964">
    <property type="term" value="F:RNA-directed DNA polymerase activity"/>
    <property type="evidence" value="ECO:0007669"/>
    <property type="project" value="UniProtKB-EC"/>
</dbReference>
<dbReference type="FunFam" id="1.10.340.70:FF:000003">
    <property type="entry name" value="Protein CBG25708"/>
    <property type="match status" value="1"/>
</dbReference>
<dbReference type="EC" id="2.7.7.49" evidence="1"/>
<dbReference type="Gene3D" id="1.10.340.70">
    <property type="match status" value="1"/>
</dbReference>
<sequence>NVVFEQHMFFTRNQSAEENIEKYVAELRNLAQSCEFGQMEDILIRGRVICGLKDDKLREKLLKEGDITLQRVIDICKLHENTAITIEGINMVEWKVPFEVQPNVFINFKIDTGAQVNVLPKHIYEKIPNKGVLYKTEAKLTTYNDEELDVLGKCYLQLKTKNNFVANEDSPIIGLKTSEKLNLIDRRISAIRQDNCTQIVNRYKRVFEGIGCMSEVFDIKLKEDYNPVVHTARKIPFALIDKLEEELGRLEQLEIIEKVDRPTEWVNPVVIVKKPNGNTPNNKKELQRILGMVTYVGKFLPNVAKNSLVAQVNLINNFIPISDKRWHQIREETSKDPCLRELKRLIGNWPEEKTELNDKMQPYWDLKEDITEVNGILLKNNKIIIPESLKKDTLQKIHYSHLGIEKCKYRARECVFWLHINNDIENFVRQCTVCMKYQKAHIREPLQSLEIPQGPWELIG</sequence>
<keyword evidence="4" id="KW-1185">Reference proteome</keyword>
<dbReference type="Proteomes" id="UP000015103">
    <property type="component" value="Unassembled WGS sequence"/>
</dbReference>
<dbReference type="PANTHER" id="PTHR37984:SF7">
    <property type="entry name" value="INTEGRASE CATALYTIC DOMAIN-CONTAINING PROTEIN"/>
    <property type="match status" value="1"/>
</dbReference>
<organism evidence="3 4">
    <name type="scientific">Rhodnius prolixus</name>
    <name type="common">Triatomid bug</name>
    <dbReference type="NCBI Taxonomy" id="13249"/>
    <lineage>
        <taxon>Eukaryota</taxon>
        <taxon>Metazoa</taxon>
        <taxon>Ecdysozoa</taxon>
        <taxon>Arthropoda</taxon>
        <taxon>Hexapoda</taxon>
        <taxon>Insecta</taxon>
        <taxon>Pterygota</taxon>
        <taxon>Neoptera</taxon>
        <taxon>Paraneoptera</taxon>
        <taxon>Hemiptera</taxon>
        <taxon>Heteroptera</taxon>
        <taxon>Panheteroptera</taxon>
        <taxon>Cimicomorpha</taxon>
        <taxon>Reduviidae</taxon>
        <taxon>Triatominae</taxon>
        <taxon>Rhodnius</taxon>
    </lineage>
</organism>
<dbReference type="InterPro" id="IPR050951">
    <property type="entry name" value="Retrovirus_Pol_polyprotein"/>
</dbReference>
<dbReference type="InParanoid" id="T1HXS5"/>
<dbReference type="OMA" id="WLHINND"/>
<reference evidence="3" key="1">
    <citation type="submission" date="2015-05" db="UniProtKB">
        <authorList>
            <consortium name="EnsemblMetazoa"/>
        </authorList>
    </citation>
    <scope>IDENTIFICATION</scope>
</reference>
<dbReference type="PANTHER" id="PTHR37984">
    <property type="entry name" value="PROTEIN CBG26694"/>
    <property type="match status" value="1"/>
</dbReference>
<name>T1HXS5_RHOPR</name>
<dbReference type="AlphaFoldDB" id="T1HXS5"/>
<dbReference type="SUPFAM" id="SSF56672">
    <property type="entry name" value="DNA/RNA polymerases"/>
    <property type="match status" value="1"/>
</dbReference>
<proteinExistence type="predicted"/>
<evidence type="ECO:0000313" key="4">
    <source>
        <dbReference type="Proteomes" id="UP000015103"/>
    </source>
</evidence>
<dbReference type="InterPro" id="IPR043502">
    <property type="entry name" value="DNA/RNA_pol_sf"/>
</dbReference>
<dbReference type="STRING" id="13249.T1HXS5"/>
<evidence type="ECO:0000313" key="3">
    <source>
        <dbReference type="EnsemblMetazoa" id="RPRC008845-PA"/>
    </source>
</evidence>
<accession>T1HXS5</accession>
<dbReference type="eggNOG" id="KOG0017">
    <property type="taxonomic scope" value="Eukaryota"/>
</dbReference>
<dbReference type="InterPro" id="IPR041588">
    <property type="entry name" value="Integrase_H2C2"/>
</dbReference>
<feature type="domain" description="Integrase zinc-binding" evidence="2">
    <location>
        <begin position="385"/>
        <end position="439"/>
    </location>
</feature>
<dbReference type="HOGENOM" id="CLU_595268_0_0_1"/>
<dbReference type="Gene3D" id="3.10.10.10">
    <property type="entry name" value="HIV Type 1 Reverse Transcriptase, subunit A, domain 1"/>
    <property type="match status" value="1"/>
</dbReference>
<dbReference type="EnsemblMetazoa" id="RPRC008845-RA">
    <property type="protein sequence ID" value="RPRC008845-PA"/>
    <property type="gene ID" value="RPRC008845"/>
</dbReference>
<dbReference type="VEuPathDB" id="VectorBase:RPRC008845"/>
<evidence type="ECO:0000259" key="2">
    <source>
        <dbReference type="Pfam" id="PF17921"/>
    </source>
</evidence>
<dbReference type="Pfam" id="PF17921">
    <property type="entry name" value="Integrase_H2C2"/>
    <property type="match status" value="1"/>
</dbReference>
<dbReference type="EMBL" id="ACPB03031710">
    <property type="status" value="NOT_ANNOTATED_CDS"/>
    <property type="molecule type" value="Genomic_DNA"/>
</dbReference>